<keyword evidence="3" id="KW-1185">Reference proteome</keyword>
<sequence>MYRRIPCNRREGSGDNRTTAINVFDGPGQRFVPGQSTAYKDNQGIYTAVPGAKLKKNLHGPSMILSSFRFVMNKRGSFELPKLPCWSPGSSRTMPGVPGPTMIDTELYGLHPGSGRI</sequence>
<name>A0A9D3YY28_DREPO</name>
<accession>A0A9D3YY28</accession>
<dbReference type="AlphaFoldDB" id="A0A9D3YY28"/>
<evidence type="ECO:0000313" key="3">
    <source>
        <dbReference type="Proteomes" id="UP000828390"/>
    </source>
</evidence>
<organism evidence="2 3">
    <name type="scientific">Dreissena polymorpha</name>
    <name type="common">Zebra mussel</name>
    <name type="synonym">Mytilus polymorpha</name>
    <dbReference type="NCBI Taxonomy" id="45954"/>
    <lineage>
        <taxon>Eukaryota</taxon>
        <taxon>Metazoa</taxon>
        <taxon>Spiralia</taxon>
        <taxon>Lophotrochozoa</taxon>
        <taxon>Mollusca</taxon>
        <taxon>Bivalvia</taxon>
        <taxon>Autobranchia</taxon>
        <taxon>Heteroconchia</taxon>
        <taxon>Euheterodonta</taxon>
        <taxon>Imparidentia</taxon>
        <taxon>Neoheterodontei</taxon>
        <taxon>Myida</taxon>
        <taxon>Dreissenoidea</taxon>
        <taxon>Dreissenidae</taxon>
        <taxon>Dreissena</taxon>
    </lineage>
</organism>
<gene>
    <name evidence="2" type="ORF">DPMN_066785</name>
</gene>
<proteinExistence type="predicted"/>
<protein>
    <submittedName>
        <fullName evidence="2">Uncharacterized protein</fullName>
    </submittedName>
</protein>
<evidence type="ECO:0000256" key="1">
    <source>
        <dbReference type="SAM" id="MobiDB-lite"/>
    </source>
</evidence>
<dbReference type="EMBL" id="JAIWYP010000014">
    <property type="protein sequence ID" value="KAH3707381.1"/>
    <property type="molecule type" value="Genomic_DNA"/>
</dbReference>
<reference evidence="2" key="2">
    <citation type="submission" date="2020-11" db="EMBL/GenBank/DDBJ databases">
        <authorList>
            <person name="McCartney M.A."/>
            <person name="Auch B."/>
            <person name="Kono T."/>
            <person name="Mallez S."/>
            <person name="Becker A."/>
            <person name="Gohl D.M."/>
            <person name="Silverstein K.A.T."/>
            <person name="Koren S."/>
            <person name="Bechman K.B."/>
            <person name="Herman A."/>
            <person name="Abrahante J.E."/>
            <person name="Garbe J."/>
        </authorList>
    </citation>
    <scope>NUCLEOTIDE SEQUENCE</scope>
    <source>
        <strain evidence="2">Duluth1</strain>
        <tissue evidence="2">Whole animal</tissue>
    </source>
</reference>
<comment type="caution">
    <text evidence="2">The sequence shown here is derived from an EMBL/GenBank/DDBJ whole genome shotgun (WGS) entry which is preliminary data.</text>
</comment>
<feature type="region of interest" description="Disordered" evidence="1">
    <location>
        <begin position="1"/>
        <end position="27"/>
    </location>
</feature>
<dbReference type="Proteomes" id="UP000828390">
    <property type="component" value="Unassembled WGS sequence"/>
</dbReference>
<reference evidence="2" key="1">
    <citation type="journal article" date="2019" name="bioRxiv">
        <title>The Genome of the Zebra Mussel, Dreissena polymorpha: A Resource for Invasive Species Research.</title>
        <authorList>
            <person name="McCartney M.A."/>
            <person name="Auch B."/>
            <person name="Kono T."/>
            <person name="Mallez S."/>
            <person name="Zhang Y."/>
            <person name="Obille A."/>
            <person name="Becker A."/>
            <person name="Abrahante J.E."/>
            <person name="Garbe J."/>
            <person name="Badalamenti J.P."/>
            <person name="Herman A."/>
            <person name="Mangelson H."/>
            <person name="Liachko I."/>
            <person name="Sullivan S."/>
            <person name="Sone E.D."/>
            <person name="Koren S."/>
            <person name="Silverstein K.A.T."/>
            <person name="Beckman K.B."/>
            <person name="Gohl D.M."/>
        </authorList>
    </citation>
    <scope>NUCLEOTIDE SEQUENCE</scope>
    <source>
        <strain evidence="2">Duluth1</strain>
        <tissue evidence="2">Whole animal</tissue>
    </source>
</reference>
<evidence type="ECO:0000313" key="2">
    <source>
        <dbReference type="EMBL" id="KAH3707381.1"/>
    </source>
</evidence>